<protein>
    <recommendedName>
        <fullName evidence="4">Tail assembly protein</fullName>
    </recommendedName>
</protein>
<gene>
    <name evidence="2" type="ORF">NCTC5052_01230</name>
</gene>
<organism evidence="2 3">
    <name type="scientific">Klebsiella pneumoniae</name>
    <dbReference type="NCBI Taxonomy" id="573"/>
    <lineage>
        <taxon>Bacteria</taxon>
        <taxon>Pseudomonadati</taxon>
        <taxon>Pseudomonadota</taxon>
        <taxon>Gammaproteobacteria</taxon>
        <taxon>Enterobacterales</taxon>
        <taxon>Enterobacteriaceae</taxon>
        <taxon>Klebsiella/Raoultella group</taxon>
        <taxon>Klebsiella</taxon>
        <taxon>Klebsiella pneumoniae complex</taxon>
    </lineage>
</organism>
<keyword evidence="1" id="KW-1133">Transmembrane helix</keyword>
<evidence type="ECO:0008006" key="4">
    <source>
        <dbReference type="Google" id="ProtNLM"/>
    </source>
</evidence>
<dbReference type="AlphaFoldDB" id="A0A377Y010"/>
<feature type="transmembrane region" description="Helical" evidence="1">
    <location>
        <begin position="6"/>
        <end position="26"/>
    </location>
</feature>
<evidence type="ECO:0000313" key="2">
    <source>
        <dbReference type="EMBL" id="STT92846.1"/>
    </source>
</evidence>
<keyword evidence="1" id="KW-0812">Transmembrane</keyword>
<evidence type="ECO:0000313" key="3">
    <source>
        <dbReference type="Proteomes" id="UP000254103"/>
    </source>
</evidence>
<sequence>MDPFSWAAVAKFVAVLVASYVLNTALAPKSKNSTPEAATEDDWNMPMPDEGTPQCVFFGDCWTADWFVLGYGNYRYQAIKK</sequence>
<dbReference type="Proteomes" id="UP000254103">
    <property type="component" value="Unassembled WGS sequence"/>
</dbReference>
<keyword evidence="1" id="KW-0472">Membrane</keyword>
<evidence type="ECO:0000256" key="1">
    <source>
        <dbReference type="SAM" id="Phobius"/>
    </source>
</evidence>
<name>A0A377Y010_KLEPN</name>
<proteinExistence type="predicted"/>
<reference evidence="2 3" key="1">
    <citation type="submission" date="2018-06" db="EMBL/GenBank/DDBJ databases">
        <authorList>
            <consortium name="Pathogen Informatics"/>
            <person name="Doyle S."/>
        </authorList>
    </citation>
    <scope>NUCLEOTIDE SEQUENCE [LARGE SCALE GENOMIC DNA]</scope>
    <source>
        <strain evidence="2 3">NCTC5052</strain>
    </source>
</reference>
<accession>A0A377Y010</accession>
<dbReference type="EMBL" id="UGLJ01000002">
    <property type="protein sequence ID" value="STT92846.1"/>
    <property type="molecule type" value="Genomic_DNA"/>
</dbReference>
<dbReference type="RefSeq" id="WP_016808568.1">
    <property type="nucleotide sequence ID" value="NZ_CABHKR010000005.1"/>
</dbReference>